<dbReference type="GeneID" id="57978022"/>
<reference evidence="2" key="1">
    <citation type="submission" date="2020-02" db="EMBL/GenBank/DDBJ databases">
        <authorList>
            <person name="Fontana A."/>
            <person name="Patrone V."/>
            <person name="Morelli L."/>
        </authorList>
    </citation>
    <scope>NUCLEOTIDE SEQUENCE</scope>
    <source>
        <strain evidence="1">CCUG 30943</strain>
        <strain evidence="2">CCUG 43002</strain>
    </source>
</reference>
<keyword evidence="3" id="KW-1185">Reference proteome</keyword>
<protein>
    <submittedName>
        <fullName evidence="2">Uncharacterized protein</fullName>
    </submittedName>
</protein>
<dbReference type="EMBL" id="JAAOCP010000012">
    <property type="protein sequence ID" value="MBJ7639579.1"/>
    <property type="molecule type" value="Genomic_DNA"/>
</dbReference>
<organism evidence="2 3">
    <name type="scientific">Weissella confusa</name>
    <name type="common">Lactobacillus confusus</name>
    <dbReference type="NCBI Taxonomy" id="1583"/>
    <lineage>
        <taxon>Bacteria</taxon>
        <taxon>Bacillati</taxon>
        <taxon>Bacillota</taxon>
        <taxon>Bacilli</taxon>
        <taxon>Lactobacillales</taxon>
        <taxon>Lactobacillaceae</taxon>
        <taxon>Weissella</taxon>
    </lineage>
</organism>
<comment type="caution">
    <text evidence="2">The sequence shown here is derived from an EMBL/GenBank/DDBJ whole genome shotgun (WGS) entry which is preliminary data.</text>
</comment>
<sequence length="306" mass="34714">MQGLGELTDLELEKKINAEPKETVSKKFGWDCDVLHPEAIVEAAESVLARMDTLADVIDVRENELYEADRSRILAVAKDIKVGDTVADLASLLTEFRIRLMFAPLRFFEGDREMLKKVAENIVDSYAIASEDPVIEMALRGMRERTEEELTADDYETVIKSFIRFVPAFRDSNIRMLGQLIQSMHREAEVFGFANDPEIITFFQQLDIVVAGAIRPDEFMAITDMLNDFEPTITNRVVELAPIEVLHQFTMNVINGVNTAREQGLSFGDDADKRLEHAVTELNRGMLEREDYGNILRGIRSLHVES</sequence>
<proteinExistence type="predicted"/>
<accession>A0A4Z0RLQ7</accession>
<evidence type="ECO:0000313" key="1">
    <source>
        <dbReference type="EMBL" id="MBJ7633117.1"/>
    </source>
</evidence>
<dbReference type="Proteomes" id="UP000728106">
    <property type="component" value="Unassembled WGS sequence"/>
</dbReference>
<name>A0A4Z0RLQ7_WEICO</name>
<dbReference type="RefSeq" id="WP_004560091.1">
    <property type="nucleotide sequence ID" value="NZ_ALXH01000035.1"/>
</dbReference>
<evidence type="ECO:0000313" key="2">
    <source>
        <dbReference type="EMBL" id="MBJ7639579.1"/>
    </source>
</evidence>
<gene>
    <name evidence="2" type="ORF">HAU20_09330</name>
    <name evidence="1" type="ORF">HAU43_08490</name>
</gene>
<dbReference type="AlphaFoldDB" id="A0A4Z0RLQ7"/>
<reference evidence="2 3" key="2">
    <citation type="journal article" date="2021" name="Int. J. Food Microbiol.">
        <title>Safety demonstration of a microbial species for use in the food chain: Weissella confusa.</title>
        <authorList>
            <person name="Bourdichon F."/>
            <person name="Patrone V."/>
            <person name="Fontana A."/>
            <person name="Milani G."/>
            <person name="Morelli L."/>
        </authorList>
    </citation>
    <scope>NUCLEOTIDE SEQUENCE [LARGE SCALE GENOMIC DNA]</scope>
    <source>
        <strain evidence="1">CCUG 30943</strain>
        <strain evidence="2 3">CCUG 43002</strain>
    </source>
</reference>
<dbReference type="Proteomes" id="UP000808038">
    <property type="component" value="Unassembled WGS sequence"/>
</dbReference>
<dbReference type="EMBL" id="JAAOCX010000011">
    <property type="protein sequence ID" value="MBJ7633117.1"/>
    <property type="molecule type" value="Genomic_DNA"/>
</dbReference>
<evidence type="ECO:0000313" key="3">
    <source>
        <dbReference type="Proteomes" id="UP000728106"/>
    </source>
</evidence>